<dbReference type="Gene3D" id="3.10.129.10">
    <property type="entry name" value="Hotdog Thioesterase"/>
    <property type="match status" value="1"/>
</dbReference>
<dbReference type="NCBIfam" id="TIGR00369">
    <property type="entry name" value="unchar_dom_1"/>
    <property type="match status" value="1"/>
</dbReference>
<name>A0ABS3WFC8_9BACL</name>
<dbReference type="SUPFAM" id="SSF54637">
    <property type="entry name" value="Thioesterase/thiol ester dehydrase-isomerase"/>
    <property type="match status" value="1"/>
</dbReference>
<sequence>MREKAANSVIGLMGISFAELSLDRVVLEMPVVSKVLQPAGILHGGVSVLLAETAASIASELNIDQTRYAAVGLEINANHLRPKTDGRLTAEATPLHRGRKTMVWDIRIADEAGKLVCISRCTVAIVEKP</sequence>
<evidence type="ECO:0000313" key="5">
    <source>
        <dbReference type="Proteomes" id="UP000670947"/>
    </source>
</evidence>
<evidence type="ECO:0000256" key="2">
    <source>
        <dbReference type="ARBA" id="ARBA00022801"/>
    </source>
</evidence>
<accession>A0ABS3WFC8</accession>
<evidence type="ECO:0000259" key="3">
    <source>
        <dbReference type="Pfam" id="PF03061"/>
    </source>
</evidence>
<dbReference type="Pfam" id="PF03061">
    <property type="entry name" value="4HBT"/>
    <property type="match status" value="1"/>
</dbReference>
<dbReference type="InterPro" id="IPR029069">
    <property type="entry name" value="HotDog_dom_sf"/>
</dbReference>
<keyword evidence="5" id="KW-1185">Reference proteome</keyword>
<evidence type="ECO:0000313" key="4">
    <source>
        <dbReference type="EMBL" id="MBO7746968.1"/>
    </source>
</evidence>
<comment type="similarity">
    <text evidence="1">Belongs to the thioesterase PaaI family.</text>
</comment>
<dbReference type="PANTHER" id="PTHR43240">
    <property type="entry name" value="1,4-DIHYDROXY-2-NAPHTHOYL-COA THIOESTERASE 1"/>
    <property type="match status" value="1"/>
</dbReference>
<keyword evidence="2" id="KW-0378">Hydrolase</keyword>
<dbReference type="CDD" id="cd03443">
    <property type="entry name" value="PaaI_thioesterase"/>
    <property type="match status" value="1"/>
</dbReference>
<feature type="domain" description="Thioesterase" evidence="3">
    <location>
        <begin position="40"/>
        <end position="117"/>
    </location>
</feature>
<dbReference type="Proteomes" id="UP000670947">
    <property type="component" value="Unassembled WGS sequence"/>
</dbReference>
<dbReference type="EMBL" id="JAGGDJ010000025">
    <property type="protein sequence ID" value="MBO7746968.1"/>
    <property type="molecule type" value="Genomic_DNA"/>
</dbReference>
<dbReference type="InterPro" id="IPR003736">
    <property type="entry name" value="PAAI_dom"/>
</dbReference>
<dbReference type="PANTHER" id="PTHR43240:SF5">
    <property type="entry name" value="1,4-DIHYDROXY-2-NAPHTHOYL-COA THIOESTERASE 1"/>
    <property type="match status" value="1"/>
</dbReference>
<comment type="caution">
    <text evidence="4">The sequence shown here is derived from an EMBL/GenBank/DDBJ whole genome shotgun (WGS) entry which is preliminary data.</text>
</comment>
<dbReference type="InterPro" id="IPR006683">
    <property type="entry name" value="Thioestr_dom"/>
</dbReference>
<reference evidence="4 5" key="1">
    <citation type="submission" date="2021-03" db="EMBL/GenBank/DDBJ databases">
        <title>Paenibacillus artemisicola MWE-103 whole genome sequence.</title>
        <authorList>
            <person name="Ham Y.J."/>
        </authorList>
    </citation>
    <scope>NUCLEOTIDE SEQUENCE [LARGE SCALE GENOMIC DNA]</scope>
    <source>
        <strain evidence="4 5">MWE-103</strain>
    </source>
</reference>
<evidence type="ECO:0000256" key="1">
    <source>
        <dbReference type="ARBA" id="ARBA00008324"/>
    </source>
</evidence>
<gene>
    <name evidence="4" type="ORF">I8J29_22450</name>
</gene>
<protein>
    <submittedName>
        <fullName evidence="4">Hotdog fold thioesterase</fullName>
    </submittedName>
</protein>
<organism evidence="4 5">
    <name type="scientific">Paenibacillus artemisiicola</name>
    <dbReference type="NCBI Taxonomy" id="1172618"/>
    <lineage>
        <taxon>Bacteria</taxon>
        <taxon>Bacillati</taxon>
        <taxon>Bacillota</taxon>
        <taxon>Bacilli</taxon>
        <taxon>Bacillales</taxon>
        <taxon>Paenibacillaceae</taxon>
        <taxon>Paenibacillus</taxon>
    </lineage>
</organism>
<proteinExistence type="inferred from homology"/>